<dbReference type="Proteomes" id="UP000441523">
    <property type="component" value="Unassembled WGS sequence"/>
</dbReference>
<evidence type="ECO:0000256" key="1">
    <source>
        <dbReference type="SAM" id="MobiDB-lite"/>
    </source>
</evidence>
<name>A0A6N6MKD7_9HYPH</name>
<feature type="region of interest" description="Disordered" evidence="1">
    <location>
        <begin position="1"/>
        <end position="39"/>
    </location>
</feature>
<keyword evidence="2" id="KW-0472">Membrane</keyword>
<gene>
    <name evidence="3" type="ORF">F6X51_23830</name>
</gene>
<organism evidence="3 4">
    <name type="scientific">Methylobacterium planeticum</name>
    <dbReference type="NCBI Taxonomy" id="2615211"/>
    <lineage>
        <taxon>Bacteria</taxon>
        <taxon>Pseudomonadati</taxon>
        <taxon>Pseudomonadota</taxon>
        <taxon>Alphaproteobacteria</taxon>
        <taxon>Hyphomicrobiales</taxon>
        <taxon>Methylobacteriaceae</taxon>
        <taxon>Methylobacterium</taxon>
    </lineage>
</organism>
<accession>A0A6N6MKD7</accession>
<dbReference type="AlphaFoldDB" id="A0A6N6MKD7"/>
<keyword evidence="4" id="KW-1185">Reference proteome</keyword>
<proteinExistence type="predicted"/>
<sequence>MSNPVNQPTSDGVGPKGEVHPLFPDQAAGPFRSTTDEQNDIRFLKRYGPKAEPLDMTKFSEINAAPRSSSALSAPDNFIAEGYLRRTIHRHRWLFAGTIVTLVALVAAAIYGMGLIPSRLDSRSEPRASARVPDEQVEARAPAEARSAPAPSAEATSAASGEKRQPGQSMLVAPRSADLQKRLATSGLPEQPSDPLMPAEAKVTAFPPESPASSVDREKQSDAVQQPVATLPTERPEPQGSADTKPVPPRPERDVGKLDALVARGEQLLASGEIAAARLFFGRSAAEGDPRGARGLAKTYDVNILKGLAVRGIDGNRAEAERWYLKAAELEADQAKTNGRQAR</sequence>
<feature type="region of interest" description="Disordered" evidence="1">
    <location>
        <begin position="206"/>
        <end position="257"/>
    </location>
</feature>
<protein>
    <recommendedName>
        <fullName evidence="5">Sel1 repeat family protein</fullName>
    </recommendedName>
</protein>
<feature type="compositionally biased region" description="Basic and acidic residues" evidence="1">
    <location>
        <begin position="121"/>
        <end position="143"/>
    </location>
</feature>
<feature type="transmembrane region" description="Helical" evidence="2">
    <location>
        <begin position="93"/>
        <end position="116"/>
    </location>
</feature>
<feature type="compositionally biased region" description="Low complexity" evidence="1">
    <location>
        <begin position="144"/>
        <end position="160"/>
    </location>
</feature>
<evidence type="ECO:0000256" key="2">
    <source>
        <dbReference type="SAM" id="Phobius"/>
    </source>
</evidence>
<evidence type="ECO:0000313" key="4">
    <source>
        <dbReference type="Proteomes" id="UP000441523"/>
    </source>
</evidence>
<dbReference type="EMBL" id="VZZJ01000032">
    <property type="protein sequence ID" value="KAB1070110.1"/>
    <property type="molecule type" value="Genomic_DNA"/>
</dbReference>
<evidence type="ECO:0008006" key="5">
    <source>
        <dbReference type="Google" id="ProtNLM"/>
    </source>
</evidence>
<reference evidence="3 4" key="1">
    <citation type="submission" date="2019-09" db="EMBL/GenBank/DDBJ databases">
        <title>YIM 132548 draft genome.</title>
        <authorList>
            <person name="Jiang L."/>
        </authorList>
    </citation>
    <scope>NUCLEOTIDE SEQUENCE [LARGE SCALE GENOMIC DNA]</scope>
    <source>
        <strain evidence="3 4">YIM 132548</strain>
    </source>
</reference>
<keyword evidence="2" id="KW-0812">Transmembrane</keyword>
<evidence type="ECO:0000313" key="3">
    <source>
        <dbReference type="EMBL" id="KAB1070110.1"/>
    </source>
</evidence>
<keyword evidence="2" id="KW-1133">Transmembrane helix</keyword>
<dbReference type="RefSeq" id="WP_150966163.1">
    <property type="nucleotide sequence ID" value="NZ_VZZJ01000032.1"/>
</dbReference>
<feature type="region of interest" description="Disordered" evidence="1">
    <location>
        <begin position="121"/>
        <end position="171"/>
    </location>
</feature>
<feature type="compositionally biased region" description="Polar residues" evidence="1">
    <location>
        <begin position="1"/>
        <end position="10"/>
    </location>
</feature>
<comment type="caution">
    <text evidence="3">The sequence shown here is derived from an EMBL/GenBank/DDBJ whole genome shotgun (WGS) entry which is preliminary data.</text>
</comment>